<evidence type="ECO:0000259" key="2">
    <source>
        <dbReference type="Pfam" id="PF14311"/>
    </source>
</evidence>
<protein>
    <recommendedName>
        <fullName evidence="2">Treble clef zinc finger domain-containing protein</fullName>
    </recommendedName>
</protein>
<evidence type="ECO:0000256" key="1">
    <source>
        <dbReference type="SAM" id="MobiDB-lite"/>
    </source>
</evidence>
<dbReference type="Proteomes" id="UP000002212">
    <property type="component" value="Plasmid pKNR"/>
</dbReference>
<keyword evidence="3" id="KW-0614">Plasmid</keyword>
<dbReference type="KEGG" id="rop:ROP_pKNR-00730"/>
<dbReference type="HOGENOM" id="CLU_046541_0_0_11"/>
<reference evidence="3 4" key="1">
    <citation type="submission" date="2009-03" db="EMBL/GenBank/DDBJ databases">
        <title>Comparison of the complete genome sequences of Rhodococcus erythropolis PR4 and Rhodococcus opacus B4.</title>
        <authorList>
            <person name="Takarada H."/>
            <person name="Sekine M."/>
            <person name="Hosoyama A."/>
            <person name="Yamada R."/>
            <person name="Fujisawa T."/>
            <person name="Omata S."/>
            <person name="Shimizu A."/>
            <person name="Tsukatani N."/>
            <person name="Tanikawa S."/>
            <person name="Fujita N."/>
            <person name="Harayama S."/>
        </authorList>
    </citation>
    <scope>NUCLEOTIDE SEQUENCE [LARGE SCALE GENOMIC DNA]</scope>
    <source>
        <strain evidence="3 4">B4</strain>
        <plasmid evidence="3 4">pKNR</plasmid>
    </source>
</reference>
<organism evidence="3 4">
    <name type="scientific">Rhodococcus opacus (strain B4)</name>
    <dbReference type="NCBI Taxonomy" id="632772"/>
    <lineage>
        <taxon>Bacteria</taxon>
        <taxon>Bacillati</taxon>
        <taxon>Actinomycetota</taxon>
        <taxon>Actinomycetes</taxon>
        <taxon>Mycobacteriales</taxon>
        <taxon>Nocardiaceae</taxon>
        <taxon>Rhodococcus</taxon>
    </lineage>
</organism>
<dbReference type="Pfam" id="PF14311">
    <property type="entry name" value="DUF4379"/>
    <property type="match status" value="1"/>
</dbReference>
<geneLocation type="plasmid" evidence="3 4">
    <name>pKNR</name>
</geneLocation>
<evidence type="ECO:0000313" key="3">
    <source>
        <dbReference type="EMBL" id="BAH56165.1"/>
    </source>
</evidence>
<accession>C1BEC5</accession>
<evidence type="ECO:0000313" key="4">
    <source>
        <dbReference type="Proteomes" id="UP000002212"/>
    </source>
</evidence>
<dbReference type="AlphaFoldDB" id="C1BEC5"/>
<proteinExistence type="predicted"/>
<feature type="compositionally biased region" description="Basic and acidic residues" evidence="1">
    <location>
        <begin position="418"/>
        <end position="429"/>
    </location>
</feature>
<dbReference type="PATRIC" id="fig|632772.20.peg.7645"/>
<name>C1BEC5_RHOOB</name>
<sequence>MRFKDKNPELFRQLHPTRNTGVDLDSVTNSSHEMLWWRCPVGHEWRETPLQRRSPAAWKNGALHACLHCVAPGCLVYSCGHRRFQPSESTFRVLAHPCRKCEVTEHARLILDRLDESAAAAVRVLDGSPLYALFCATAADTVEWWDKIFPLVEAYFVRMVSVYVALAAIEHRPTLSCPTSGLLGACMLRILDALPPSCREEMHNAVPDDAGHFRHTYLPGWHDSDIGWGLKKLGFDIRDTSLDTDIERRLQFCEQQRFTATGELPPVHLANRHYPLFTHLPRDRESGALAELRGFRPKQAPPRITAVRVTLGESCPAGPGDPLGRTHVGYAPGLTTAELWELGRGVWKLRADHVAASSIVLVVFDKTVVLVASITGLTVHRGGLAILGEPVPEHPLLGRPDPLYTPNPLAHGVIHGEAERRGRESEHRFRSSSSRPVPIPLPRTVSSADAVRSGRERVVRAHASNSIV</sequence>
<feature type="domain" description="Treble clef zinc finger" evidence="2">
    <location>
        <begin position="10"/>
        <end position="69"/>
    </location>
</feature>
<feature type="region of interest" description="Disordered" evidence="1">
    <location>
        <begin position="418"/>
        <end position="452"/>
    </location>
</feature>
<gene>
    <name evidence="3" type="ordered locus">ROP_pKNR-00730</name>
</gene>
<dbReference type="EMBL" id="AP011118">
    <property type="protein sequence ID" value="BAH56165.1"/>
    <property type="molecule type" value="Genomic_DNA"/>
</dbReference>
<dbReference type="RefSeq" id="WP_012691890.1">
    <property type="nucleotide sequence ID" value="NC_012523.1"/>
</dbReference>
<dbReference type="InterPro" id="IPR025487">
    <property type="entry name" value="DUF4379"/>
</dbReference>